<feature type="non-terminal residue" evidence="2">
    <location>
        <position position="496"/>
    </location>
</feature>
<gene>
    <name evidence="2" type="ORF">CYLTODRAFT_477305</name>
</gene>
<evidence type="ECO:0000256" key="1">
    <source>
        <dbReference type="SAM" id="MobiDB-lite"/>
    </source>
</evidence>
<dbReference type="AlphaFoldDB" id="A0A0D7AWH3"/>
<feature type="region of interest" description="Disordered" evidence="1">
    <location>
        <begin position="449"/>
        <end position="489"/>
    </location>
</feature>
<accession>A0A0D7AWH3</accession>
<dbReference type="EMBL" id="KN880898">
    <property type="protein sequence ID" value="KIY61651.1"/>
    <property type="molecule type" value="Genomic_DNA"/>
</dbReference>
<dbReference type="Proteomes" id="UP000054007">
    <property type="component" value="Unassembled WGS sequence"/>
</dbReference>
<organism evidence="2 3">
    <name type="scientific">Cylindrobasidium torrendii FP15055 ss-10</name>
    <dbReference type="NCBI Taxonomy" id="1314674"/>
    <lineage>
        <taxon>Eukaryota</taxon>
        <taxon>Fungi</taxon>
        <taxon>Dikarya</taxon>
        <taxon>Basidiomycota</taxon>
        <taxon>Agaricomycotina</taxon>
        <taxon>Agaricomycetes</taxon>
        <taxon>Agaricomycetidae</taxon>
        <taxon>Agaricales</taxon>
        <taxon>Marasmiineae</taxon>
        <taxon>Physalacriaceae</taxon>
        <taxon>Cylindrobasidium</taxon>
    </lineage>
</organism>
<evidence type="ECO:0000313" key="3">
    <source>
        <dbReference type="Proteomes" id="UP000054007"/>
    </source>
</evidence>
<reference evidence="2 3" key="1">
    <citation type="journal article" date="2015" name="Fungal Genet. Biol.">
        <title>Evolution of novel wood decay mechanisms in Agaricales revealed by the genome sequences of Fistulina hepatica and Cylindrobasidium torrendii.</title>
        <authorList>
            <person name="Floudas D."/>
            <person name="Held B.W."/>
            <person name="Riley R."/>
            <person name="Nagy L.G."/>
            <person name="Koehler G."/>
            <person name="Ransdell A.S."/>
            <person name="Younus H."/>
            <person name="Chow J."/>
            <person name="Chiniquy J."/>
            <person name="Lipzen A."/>
            <person name="Tritt A."/>
            <person name="Sun H."/>
            <person name="Haridas S."/>
            <person name="LaButti K."/>
            <person name="Ohm R.A."/>
            <person name="Kues U."/>
            <person name="Blanchette R.A."/>
            <person name="Grigoriev I.V."/>
            <person name="Minto R.E."/>
            <person name="Hibbett D.S."/>
        </authorList>
    </citation>
    <scope>NUCLEOTIDE SEQUENCE [LARGE SCALE GENOMIC DNA]</scope>
    <source>
        <strain evidence="2 3">FP15055 ss-10</strain>
    </source>
</reference>
<evidence type="ECO:0000313" key="2">
    <source>
        <dbReference type="EMBL" id="KIY61651.1"/>
    </source>
</evidence>
<keyword evidence="3" id="KW-1185">Reference proteome</keyword>
<proteinExistence type="predicted"/>
<name>A0A0D7AWH3_9AGAR</name>
<protein>
    <submittedName>
        <fullName evidence="2">Uncharacterized protein</fullName>
    </submittedName>
</protein>
<sequence length="496" mass="56143">MYTEDLFCVHLVPMEFKQSLILVIRAAATQGNNNYQLDRPTVHSCNPHAMSFLRETHGDSVCDIGTAGVHDKGDNQAVKTQNLCENEMTFWARFSPHVSPHCRYPNNHANILSSGPLLPPRSHTAMYPSLQPHLRYSAFRWLEWDSHPLKKTFTFTDEDYVLVDSPVCKRIIKAHVRGARCERLKRAFVGRVNFAPVDDTFRWNQPEPEPCIYEPHHIARCMYNYGIQATPFLETVLAEIFEQCGIVSEFDWAVVCALISVEPSYEKILQEAIGLGPFANWDAIKTAITTRQLLNYPPMSDELARVERGRISKDRQQQEIKAEVDHLNMTYSMATEIRHGIKDQTDIPQWLYAVAYILDPRAPAYSITVSLVRQYLEPLQQYCLIQALKKSLDNRSKGPTLHSRITSSGCPTDEPSLIYKVFGAIPQISRMANTGTDLSIRMEEFKNTPISTMRGSEDIGSPKQSPDDRGKGAPLHSRIASSGCPTDGPNLIYKVF</sequence>